<feature type="binding site" evidence="1">
    <location>
        <position position="61"/>
    </location>
    <ligand>
        <name>Mg(2+)</name>
        <dbReference type="ChEBI" id="CHEBI:18420"/>
        <label>1</label>
    </ligand>
</feature>
<keyword evidence="3" id="KW-1185">Reference proteome</keyword>
<keyword evidence="1" id="KW-0479">Metal-binding</keyword>
<dbReference type="Gene3D" id="1.10.4080.10">
    <property type="entry name" value="ADP-ribosylation/Crystallin J1"/>
    <property type="match status" value="1"/>
</dbReference>
<dbReference type="InterPro" id="IPR005502">
    <property type="entry name" value="Ribosyl_crysJ1"/>
</dbReference>
<organism evidence="2 3">
    <name type="scientific">Victivallis lenta</name>
    <dbReference type="NCBI Taxonomy" id="2606640"/>
    <lineage>
        <taxon>Bacteria</taxon>
        <taxon>Pseudomonadati</taxon>
        <taxon>Lentisphaerota</taxon>
        <taxon>Lentisphaeria</taxon>
        <taxon>Victivallales</taxon>
        <taxon>Victivallaceae</taxon>
        <taxon>Victivallis</taxon>
    </lineage>
</organism>
<dbReference type="GO" id="GO:0046872">
    <property type="term" value="F:metal ion binding"/>
    <property type="evidence" value="ECO:0007669"/>
    <property type="project" value="UniProtKB-KW"/>
</dbReference>
<comment type="caution">
    <text evidence="2">The sequence shown here is derived from an EMBL/GenBank/DDBJ whole genome shotgun (WGS) entry which is preliminary data.</text>
</comment>
<keyword evidence="1" id="KW-0460">Magnesium</keyword>
<name>A0A844G9H8_9BACT</name>
<feature type="binding site" evidence="1">
    <location>
        <position position="60"/>
    </location>
    <ligand>
        <name>Mg(2+)</name>
        <dbReference type="ChEBI" id="CHEBI:18420"/>
        <label>1</label>
    </ligand>
</feature>
<comment type="cofactor">
    <cofactor evidence="1">
        <name>Mg(2+)</name>
        <dbReference type="ChEBI" id="CHEBI:18420"/>
    </cofactor>
    <text evidence="1">Binds 2 magnesium ions per subunit.</text>
</comment>
<feature type="binding site" evidence="1">
    <location>
        <position position="267"/>
    </location>
    <ligand>
        <name>Mg(2+)</name>
        <dbReference type="ChEBI" id="CHEBI:18420"/>
        <label>1</label>
    </ligand>
</feature>
<dbReference type="Pfam" id="PF03747">
    <property type="entry name" value="ADP_ribosyl_GH"/>
    <property type="match status" value="1"/>
</dbReference>
<dbReference type="InterPro" id="IPR036705">
    <property type="entry name" value="Ribosyl_crysJ1_sf"/>
</dbReference>
<keyword evidence="2" id="KW-0378">Hydrolase</keyword>
<feature type="binding site" evidence="1">
    <location>
        <position position="269"/>
    </location>
    <ligand>
        <name>Mg(2+)</name>
        <dbReference type="ChEBI" id="CHEBI:18420"/>
        <label>1</label>
    </ligand>
</feature>
<dbReference type="SUPFAM" id="SSF101478">
    <property type="entry name" value="ADP-ribosylglycohydrolase"/>
    <property type="match status" value="1"/>
</dbReference>
<accession>A0A844G9H8</accession>
<reference evidence="2 3" key="1">
    <citation type="submission" date="2019-08" db="EMBL/GenBank/DDBJ databases">
        <title>In-depth cultivation of the pig gut microbiome towards novel bacterial diversity and tailored functional studies.</title>
        <authorList>
            <person name="Wylensek D."/>
            <person name="Hitch T.C.A."/>
            <person name="Clavel T."/>
        </authorList>
    </citation>
    <scope>NUCLEOTIDE SEQUENCE [LARGE SCALE GENOMIC DNA]</scope>
    <source>
        <strain evidence="2 3">BBE-744-WT-12</strain>
    </source>
</reference>
<evidence type="ECO:0000313" key="2">
    <source>
        <dbReference type="EMBL" id="MST99048.1"/>
    </source>
</evidence>
<proteinExistence type="predicted"/>
<dbReference type="EMBL" id="VUNS01000028">
    <property type="protein sequence ID" value="MST99048.1"/>
    <property type="molecule type" value="Genomic_DNA"/>
</dbReference>
<protein>
    <submittedName>
        <fullName evidence="2">ADP-ribosylglycohydrolase family protein</fullName>
    </submittedName>
</protein>
<evidence type="ECO:0000313" key="3">
    <source>
        <dbReference type="Proteomes" id="UP000435649"/>
    </source>
</evidence>
<dbReference type="RefSeq" id="WP_154420163.1">
    <property type="nucleotide sequence ID" value="NZ_VUNS01000028.1"/>
</dbReference>
<dbReference type="AlphaFoldDB" id="A0A844G9H8"/>
<evidence type="ECO:0000256" key="1">
    <source>
        <dbReference type="PIRSR" id="PIRSR605502-1"/>
    </source>
</evidence>
<gene>
    <name evidence="2" type="ORF">FYJ85_18605</name>
</gene>
<dbReference type="Proteomes" id="UP000435649">
    <property type="component" value="Unassembled WGS sequence"/>
</dbReference>
<sequence length="482" mass="52724">MRTAGRRIADMDRERYRDKVLGCWLGKAAGGTLGAPVEGWRGPHRLEFYDPVPERMLPNDDLDLQVVWACSLAAMPEPAVSCRRLAKAWLDHVGFAMDEYGVGIRNLRNRIEPPFSGSYDNWFTDGMGAAIRSELWACLAPGDPELAAAFAYEDACVDHAGSGLWSEVFLAAAESAAFTEPDIRRVVETGLAAIPADSPLREGIGDVIHWFDEKPEFDFLFGRIMEKYRSDNFTDVKVNLPIITAGLLLGRGEFGASICHAVNFGEDCDCTGASVGAILGILNPAGIGEKWLAPIGRSLVLSREITGIDAPRTLDAFSELICSLQGRVGLERNPARSFEPRPVRALYTLRRSGKPGEASAPVVFGGQLCRWPAPLENEHEQLVLKFEFRVPADGEYIVMFNTRAQVEVEVDDAPAFRREAGGSMAPSFHRAPWNQSVRLELKAGAHELKAVLQRMPGNVAPDWVLGVGDAASSQWIPDAFCG</sequence>
<dbReference type="GO" id="GO:0016787">
    <property type="term" value="F:hydrolase activity"/>
    <property type="evidence" value="ECO:0007669"/>
    <property type="project" value="UniProtKB-KW"/>
</dbReference>